<name>A0A157Z9M7_9BURK</name>
<evidence type="ECO:0000259" key="10">
    <source>
        <dbReference type="SMART" id="SM00363"/>
    </source>
</evidence>
<dbReference type="GO" id="GO:0000455">
    <property type="term" value="P:enzyme-directed rRNA pseudouridine synthesis"/>
    <property type="evidence" value="ECO:0007669"/>
    <property type="project" value="UniProtKB-ARBA"/>
</dbReference>
<evidence type="ECO:0000256" key="6">
    <source>
        <dbReference type="ARBA" id="ARBA00023235"/>
    </source>
</evidence>
<dbReference type="OrthoDB" id="9785808at2"/>
<evidence type="ECO:0000256" key="2">
    <source>
        <dbReference type="ARBA" id="ARBA00002876"/>
    </source>
</evidence>
<dbReference type="NCBIfam" id="NF008249">
    <property type="entry name" value="PRK11025.1"/>
    <property type="match status" value="1"/>
</dbReference>
<comment type="catalytic activity">
    <reaction evidence="9">
        <text>a uridine in RNA = a pseudouridine in RNA</text>
        <dbReference type="Rhea" id="RHEA:48348"/>
        <dbReference type="Rhea" id="RHEA-COMP:12068"/>
        <dbReference type="Rhea" id="RHEA-COMP:12069"/>
        <dbReference type="ChEBI" id="CHEBI:65314"/>
        <dbReference type="ChEBI" id="CHEBI:65315"/>
    </reaction>
</comment>
<dbReference type="InterPro" id="IPR036986">
    <property type="entry name" value="S4_RNA-bd_sf"/>
</dbReference>
<evidence type="ECO:0000256" key="7">
    <source>
        <dbReference type="PIRSR" id="PIRSR606225-1"/>
    </source>
</evidence>
<evidence type="ECO:0000256" key="9">
    <source>
        <dbReference type="RuleBase" id="RU362028"/>
    </source>
</evidence>
<comment type="similarity">
    <text evidence="3 9">Belongs to the pseudouridine synthase RluA family.</text>
</comment>
<feature type="domain" description="RNA-binding S4" evidence="10">
    <location>
        <begin position="29"/>
        <end position="88"/>
    </location>
</feature>
<accession>A0A157Z9M7</accession>
<sequence length="337" mass="37978">MNELGKTSHKQVASEQVSMIEIDETAAGQRIDNFLLRVCKGVPKSHIYRILRSGEVRVNKGRIDAAYRLEQGDLVRVPPIRVAQPDEAPVSSNAPAAEFPILFEDDHLIVIDKPSGVAVHGGSGVAFGVIEQLRNARPHAKFLELVHRLDRETSGVLMLAKKRAALVDLHEQIRENRVDKRYYALGHGDWHADWGRRRIVKAPLHKYVAADGERRVRIQENGLPSHTVFNLIERWGDYAWVEAELKTGRTHQIRVHMASIGLPIAGDAKYGDFALNKELARPSAKPSLKRMFLHAYRLKITHPATGEPLQLEAPLPAECRRFIEQLKQSNQDPSETR</sequence>
<dbReference type="InterPro" id="IPR006224">
    <property type="entry name" value="PsdUridine_synth_RluA-like_CS"/>
</dbReference>
<keyword evidence="5 8" id="KW-0694">RNA-binding</keyword>
<dbReference type="CDD" id="cd00165">
    <property type="entry name" value="S4"/>
    <property type="match status" value="1"/>
</dbReference>
<evidence type="ECO:0000256" key="3">
    <source>
        <dbReference type="ARBA" id="ARBA00010876"/>
    </source>
</evidence>
<dbReference type="InterPro" id="IPR020103">
    <property type="entry name" value="PsdUridine_synth_cat_dom_sf"/>
</dbReference>
<dbReference type="PANTHER" id="PTHR21600">
    <property type="entry name" value="MITOCHONDRIAL RNA PSEUDOURIDINE SYNTHASE"/>
    <property type="match status" value="1"/>
</dbReference>
<evidence type="ECO:0000256" key="1">
    <source>
        <dbReference type="ARBA" id="ARBA00000381"/>
    </source>
</evidence>
<dbReference type="InterPro" id="IPR006145">
    <property type="entry name" value="PsdUridine_synth_RsuA/RluA"/>
</dbReference>
<dbReference type="SUPFAM" id="SSF55120">
    <property type="entry name" value="Pseudouridine synthase"/>
    <property type="match status" value="1"/>
</dbReference>
<proteinExistence type="inferred from homology"/>
<organism evidence="11 12">
    <name type="scientific">Caballeronia ptereochthonis</name>
    <dbReference type="NCBI Taxonomy" id="1777144"/>
    <lineage>
        <taxon>Bacteria</taxon>
        <taxon>Pseudomonadati</taxon>
        <taxon>Pseudomonadota</taxon>
        <taxon>Betaproteobacteria</taxon>
        <taxon>Burkholderiales</taxon>
        <taxon>Burkholderiaceae</taxon>
        <taxon>Caballeronia</taxon>
    </lineage>
</organism>
<protein>
    <recommendedName>
        <fullName evidence="9">Pseudouridine synthase</fullName>
        <ecNumber evidence="9">5.4.99.-</ecNumber>
    </recommendedName>
</protein>
<dbReference type="Proteomes" id="UP000054978">
    <property type="component" value="Unassembled WGS sequence"/>
</dbReference>
<dbReference type="Gene3D" id="3.30.2350.10">
    <property type="entry name" value="Pseudouridine synthase"/>
    <property type="match status" value="1"/>
</dbReference>
<comment type="caution">
    <text evidence="11">The sequence shown here is derived from an EMBL/GenBank/DDBJ whole genome shotgun (WGS) entry which is preliminary data.</text>
</comment>
<keyword evidence="6 9" id="KW-0413">Isomerase</keyword>
<dbReference type="EC" id="5.4.99.-" evidence="9"/>
<dbReference type="PROSITE" id="PS50889">
    <property type="entry name" value="S4"/>
    <property type="match status" value="1"/>
</dbReference>
<dbReference type="Pfam" id="PF00849">
    <property type="entry name" value="PseudoU_synth_2"/>
    <property type="match status" value="1"/>
</dbReference>
<evidence type="ECO:0000256" key="4">
    <source>
        <dbReference type="ARBA" id="ARBA00022552"/>
    </source>
</evidence>
<dbReference type="InterPro" id="IPR050188">
    <property type="entry name" value="RluA_PseudoU_synthase"/>
</dbReference>
<evidence type="ECO:0000256" key="8">
    <source>
        <dbReference type="PROSITE-ProRule" id="PRU00182"/>
    </source>
</evidence>
<evidence type="ECO:0000313" key="11">
    <source>
        <dbReference type="EMBL" id="SAK42214.1"/>
    </source>
</evidence>
<keyword evidence="4" id="KW-0698">rRNA processing</keyword>
<evidence type="ECO:0000256" key="5">
    <source>
        <dbReference type="ARBA" id="ARBA00022884"/>
    </source>
</evidence>
<comment type="catalytic activity">
    <reaction evidence="1">
        <text>uridine(955/2504/2580) in 23S rRNA = pseudouridine(955/2504/2580) in 23S rRNA</text>
        <dbReference type="Rhea" id="RHEA:42528"/>
        <dbReference type="Rhea" id="RHEA-COMP:10099"/>
        <dbReference type="Rhea" id="RHEA-COMP:10100"/>
        <dbReference type="ChEBI" id="CHEBI:65314"/>
        <dbReference type="ChEBI" id="CHEBI:65315"/>
        <dbReference type="EC" id="5.4.99.24"/>
    </reaction>
</comment>
<dbReference type="GO" id="GO:0160141">
    <property type="term" value="F:23S rRNA pseudouridine(955/2504/2580) synthase activity"/>
    <property type="evidence" value="ECO:0007669"/>
    <property type="project" value="UniProtKB-EC"/>
</dbReference>
<reference evidence="11" key="1">
    <citation type="submission" date="2016-01" db="EMBL/GenBank/DDBJ databases">
        <authorList>
            <person name="Peeters C."/>
        </authorList>
    </citation>
    <scope>NUCLEOTIDE SEQUENCE [LARGE SCALE GENOMIC DNA]</scope>
    <source>
        <strain evidence="11">LMG 29326</strain>
    </source>
</reference>
<dbReference type="InterPro" id="IPR002942">
    <property type="entry name" value="S4_RNA-bd"/>
</dbReference>
<keyword evidence="12" id="KW-1185">Reference proteome</keyword>
<dbReference type="EMBL" id="FCOB02000001">
    <property type="protein sequence ID" value="SAK42214.1"/>
    <property type="molecule type" value="Genomic_DNA"/>
</dbReference>
<dbReference type="SUPFAM" id="SSF55174">
    <property type="entry name" value="Alpha-L RNA-binding motif"/>
    <property type="match status" value="1"/>
</dbReference>
<feature type="active site" evidence="7">
    <location>
        <position position="150"/>
    </location>
</feature>
<dbReference type="InterPro" id="IPR006225">
    <property type="entry name" value="PsdUridine_synth_RluC/D"/>
</dbReference>
<dbReference type="GO" id="GO:0003723">
    <property type="term" value="F:RNA binding"/>
    <property type="evidence" value="ECO:0007669"/>
    <property type="project" value="UniProtKB-KW"/>
</dbReference>
<dbReference type="PANTHER" id="PTHR21600:SF92">
    <property type="entry name" value="RIBOSOMAL LARGE SUBUNIT PSEUDOURIDINE SYNTHASE C"/>
    <property type="match status" value="1"/>
</dbReference>
<dbReference type="Pfam" id="PF01479">
    <property type="entry name" value="S4"/>
    <property type="match status" value="1"/>
</dbReference>
<dbReference type="NCBIfam" id="TIGR00005">
    <property type="entry name" value="rluA_subfam"/>
    <property type="match status" value="1"/>
</dbReference>
<dbReference type="CDD" id="cd02869">
    <property type="entry name" value="PseudoU_synth_RluA_like"/>
    <property type="match status" value="1"/>
</dbReference>
<dbReference type="AlphaFoldDB" id="A0A157Z9M7"/>
<dbReference type="SMART" id="SM00363">
    <property type="entry name" value="S4"/>
    <property type="match status" value="1"/>
</dbReference>
<dbReference type="Gene3D" id="3.10.290.10">
    <property type="entry name" value="RNA-binding S4 domain"/>
    <property type="match status" value="1"/>
</dbReference>
<gene>
    <name evidence="11" type="ORF">AWB83_00353</name>
</gene>
<dbReference type="STRING" id="1777144.AWB83_00353"/>
<comment type="function">
    <text evidence="2">Responsible for synthesis of pseudouridine from uracil at positions 955, 2504 and 2580 in 23S ribosomal RNA.</text>
</comment>
<dbReference type="PROSITE" id="PS01129">
    <property type="entry name" value="PSI_RLU"/>
    <property type="match status" value="1"/>
</dbReference>
<evidence type="ECO:0000313" key="12">
    <source>
        <dbReference type="Proteomes" id="UP000054978"/>
    </source>
</evidence>
<dbReference type="RefSeq" id="WP_087042523.1">
    <property type="nucleotide sequence ID" value="NZ_FCOB02000001.1"/>
</dbReference>